<evidence type="ECO:0000313" key="3">
    <source>
        <dbReference type="Proteomes" id="UP000479691"/>
    </source>
</evidence>
<protein>
    <submittedName>
        <fullName evidence="2">Uncharacterized protein</fullName>
    </submittedName>
</protein>
<keyword evidence="1" id="KW-0732">Signal</keyword>
<dbReference type="Proteomes" id="UP000479691">
    <property type="component" value="Unassembled WGS sequence"/>
</dbReference>
<sequence>MTPPSLVFVAFVAMHMTGFAPPFVGALKITSTGWDGAEPFDINWPDPIRIPTGTQISISSAPVPTSGIQNDTRETGGLPLYLFTRPRGASSTFLDLWQTDLIYAASLGRNQSTSIDRGQAENNINGPDLIGQNFWGISSRSKQSTYNNGLAFANANSYIINAASNPNRQSIALNAFSQPITPLKPLSGGITNTPRLPSSDKEWFGLSYVQGIPSKVAKYAWKIVRPPGSEIKARMNTKSTYDTQLEYLPWDISWFSSITIPAEVLETFDPELVAVYYNDPVCFIFHPRFYHIPYEVIVTTYNKTIKETQTDENIQSFNKMISSIRDNQNIPYNSSYVCGPSAGWPSFEIVTMHAALTANTDNSTNLQEGCSVHSTACATDLPSTVRLPCATTPPNGLVVTVTSTVTDTITATELSCTPTVSYNDTYTANSTFPVPTPENSNASQNMKALDFPLGTLILVALISNWLF</sequence>
<feature type="signal peptide" evidence="1">
    <location>
        <begin position="1"/>
        <end position="26"/>
    </location>
</feature>
<accession>A0A7C8KQB5</accession>
<comment type="caution">
    <text evidence="2">The sequence shown here is derived from an EMBL/GenBank/DDBJ whole genome shotgun (WGS) entry which is preliminary data.</text>
</comment>
<evidence type="ECO:0000313" key="2">
    <source>
        <dbReference type="EMBL" id="KAF3168422.1"/>
    </source>
</evidence>
<reference evidence="2 3" key="1">
    <citation type="submission" date="2019-06" db="EMBL/GenBank/DDBJ databases">
        <authorList>
            <person name="Palmer J.M."/>
        </authorList>
    </citation>
    <scope>NUCLEOTIDE SEQUENCE [LARGE SCALE GENOMIC DNA]</scope>
    <source>
        <strain evidence="2 3">TWF788</strain>
    </source>
</reference>
<dbReference type="AlphaFoldDB" id="A0A7C8KQB5"/>
<organism evidence="2 3">
    <name type="scientific">Orbilia oligospora</name>
    <name type="common">Nematode-trapping fungus</name>
    <name type="synonym">Arthrobotrys oligospora</name>
    <dbReference type="NCBI Taxonomy" id="2813651"/>
    <lineage>
        <taxon>Eukaryota</taxon>
        <taxon>Fungi</taxon>
        <taxon>Dikarya</taxon>
        <taxon>Ascomycota</taxon>
        <taxon>Pezizomycotina</taxon>
        <taxon>Orbiliomycetes</taxon>
        <taxon>Orbiliales</taxon>
        <taxon>Orbiliaceae</taxon>
        <taxon>Orbilia</taxon>
    </lineage>
</organism>
<gene>
    <name evidence="2" type="ORF">TWF788_010922</name>
</gene>
<feature type="chain" id="PRO_5029018384" evidence="1">
    <location>
        <begin position="27"/>
        <end position="467"/>
    </location>
</feature>
<dbReference type="EMBL" id="JAABOE010000086">
    <property type="protein sequence ID" value="KAF3168422.1"/>
    <property type="molecule type" value="Genomic_DNA"/>
</dbReference>
<name>A0A7C8KQB5_ORBOL</name>
<evidence type="ECO:0000256" key="1">
    <source>
        <dbReference type="SAM" id="SignalP"/>
    </source>
</evidence>
<proteinExistence type="predicted"/>